<dbReference type="AlphaFoldDB" id="A0A9W4MVL2"/>
<evidence type="ECO:0000256" key="3">
    <source>
        <dbReference type="SAM" id="MobiDB-lite"/>
    </source>
</evidence>
<evidence type="ECO:0000256" key="2">
    <source>
        <dbReference type="PIRSR" id="PIRSR600246-3"/>
    </source>
</evidence>
<dbReference type="FunFam" id="3.60.20.30:FF:000007">
    <property type="entry name" value="Similar to threonine aspartase"/>
    <property type="match status" value="1"/>
</dbReference>
<comment type="caution">
    <text evidence="4">The sequence shown here is derived from an EMBL/GenBank/DDBJ whole genome shotgun (WGS) entry which is preliminary data.</text>
</comment>
<dbReference type="GO" id="GO:0005737">
    <property type="term" value="C:cytoplasm"/>
    <property type="evidence" value="ECO:0007669"/>
    <property type="project" value="TreeGrafter"/>
</dbReference>
<dbReference type="GO" id="GO:0051604">
    <property type="term" value="P:protein maturation"/>
    <property type="evidence" value="ECO:0007669"/>
    <property type="project" value="TreeGrafter"/>
</dbReference>
<evidence type="ECO:0000313" key="5">
    <source>
        <dbReference type="Proteomes" id="UP001153618"/>
    </source>
</evidence>
<name>A0A9W4MVL2_PENOL</name>
<evidence type="ECO:0000256" key="1">
    <source>
        <dbReference type="PIRSR" id="PIRSR600246-1"/>
    </source>
</evidence>
<dbReference type="PANTHER" id="PTHR10188">
    <property type="entry name" value="L-ASPARAGINASE"/>
    <property type="match status" value="1"/>
</dbReference>
<feature type="active site" description="Nucleophile" evidence="1">
    <location>
        <position position="314"/>
    </location>
</feature>
<feature type="compositionally biased region" description="Acidic residues" evidence="3">
    <location>
        <begin position="244"/>
        <end position="268"/>
    </location>
</feature>
<dbReference type="Proteomes" id="UP001153618">
    <property type="component" value="Unassembled WGS sequence"/>
</dbReference>
<reference evidence="4" key="1">
    <citation type="submission" date="2021-07" db="EMBL/GenBank/DDBJ databases">
        <authorList>
            <person name="Branca A.L. A."/>
        </authorList>
    </citation>
    <scope>NUCLEOTIDE SEQUENCE</scope>
</reference>
<dbReference type="InterPro" id="IPR000246">
    <property type="entry name" value="Peptidase_T2"/>
</dbReference>
<organism evidence="4 5">
    <name type="scientific">Penicillium olsonii</name>
    <dbReference type="NCBI Taxonomy" id="99116"/>
    <lineage>
        <taxon>Eukaryota</taxon>
        <taxon>Fungi</taxon>
        <taxon>Dikarya</taxon>
        <taxon>Ascomycota</taxon>
        <taxon>Pezizomycotina</taxon>
        <taxon>Eurotiomycetes</taxon>
        <taxon>Eurotiomycetidae</taxon>
        <taxon>Eurotiales</taxon>
        <taxon>Aspergillaceae</taxon>
        <taxon>Penicillium</taxon>
    </lineage>
</organism>
<dbReference type="CDD" id="cd04514">
    <property type="entry name" value="Taspase1_like"/>
    <property type="match status" value="1"/>
</dbReference>
<dbReference type="Pfam" id="PF01112">
    <property type="entry name" value="Asparaginase_2"/>
    <property type="match status" value="2"/>
</dbReference>
<feature type="compositionally biased region" description="Low complexity" evidence="3">
    <location>
        <begin position="218"/>
        <end position="234"/>
    </location>
</feature>
<gene>
    <name evidence="4" type="ORF">POLS_LOCUS4843</name>
</gene>
<dbReference type="Gene3D" id="3.60.20.30">
    <property type="entry name" value="(Glycosyl)asparaginase"/>
    <property type="match status" value="1"/>
</dbReference>
<sequence>MAFLRNGATAVDAVEMALMILEDNPITNAGYGSNLNAKGTVECDASIVDHRGRSGAAGSVECVKNPIMLARKIYDWSNRDLGMSRVPPNFLVGKGAQDFAWRHGVILIPYEALITPVTSQRYKQWASEVRDYELANPTEEDARYWCRRPLTPVDKRIQRFEQRDLIEYPERHTDSNMITSDPEEELRSLNMRTSPAGGKGRPANSPTRPSRQKKVKLSSESTTKESPSSSRVSPDGSPERSPMDEMEESPASDEAESSVVDSDDDGDEEKGCASDNEESRASDEEQSFVSDKEGSFGSDRNWGTEDHGDSITDTIGAIAIDRYGNIAAGSSSGGIGLKHRGRIGPAALIGIGTHVVPEESTDPDGTTCAVVTSGTGELIAGTLAASTCAQRMYYSQKKGSDGTFTHVMEEEAINAWMKKEFNDFSYLLEHPVVIESILFGSIGVMVVKKTNSGIELYFAHNTDSFALASFVSTAAKPSCLMSRGKRGTIAQGGCRIRFGTNCKHCFHPWTWLK</sequence>
<feature type="region of interest" description="Disordered" evidence="3">
    <location>
        <begin position="191"/>
        <end position="310"/>
    </location>
</feature>
<proteinExistence type="predicted"/>
<dbReference type="OrthoDB" id="77601at2759"/>
<feature type="site" description="Cleavage; by autolysis" evidence="2">
    <location>
        <begin position="313"/>
        <end position="314"/>
    </location>
</feature>
<dbReference type="GO" id="GO:0004298">
    <property type="term" value="F:threonine-type endopeptidase activity"/>
    <property type="evidence" value="ECO:0007669"/>
    <property type="project" value="InterPro"/>
</dbReference>
<feature type="compositionally biased region" description="Basic and acidic residues" evidence="3">
    <location>
        <begin position="269"/>
        <end position="283"/>
    </location>
</feature>
<evidence type="ECO:0000313" key="4">
    <source>
        <dbReference type="EMBL" id="CAG8107034.1"/>
    </source>
</evidence>
<dbReference type="PANTHER" id="PTHR10188:SF8">
    <property type="entry name" value="THREONINE ASPARTASE 1"/>
    <property type="match status" value="1"/>
</dbReference>
<keyword evidence="5" id="KW-1185">Reference proteome</keyword>
<dbReference type="InterPro" id="IPR029055">
    <property type="entry name" value="Ntn_hydrolases_N"/>
</dbReference>
<dbReference type="EMBL" id="CAJVOS010000024">
    <property type="protein sequence ID" value="CAG8107034.1"/>
    <property type="molecule type" value="Genomic_DNA"/>
</dbReference>
<dbReference type="InterPro" id="IPR037464">
    <property type="entry name" value="Taspase1"/>
</dbReference>
<protein>
    <submittedName>
        <fullName evidence="4">Uncharacterized protein</fullName>
    </submittedName>
</protein>
<dbReference type="SUPFAM" id="SSF56235">
    <property type="entry name" value="N-terminal nucleophile aminohydrolases (Ntn hydrolases)"/>
    <property type="match status" value="1"/>
</dbReference>
<accession>A0A9W4MVL2</accession>